<protein>
    <submittedName>
        <fullName evidence="3">Glucose-fructose oxidoreductase</fullName>
    </submittedName>
</protein>
<name>A0A9W6I163_9ACTN</name>
<proteinExistence type="predicted"/>
<dbReference type="InterPro" id="IPR036291">
    <property type="entry name" value="NAD(P)-bd_dom_sf"/>
</dbReference>
<dbReference type="GO" id="GO:0000166">
    <property type="term" value="F:nucleotide binding"/>
    <property type="evidence" value="ECO:0007669"/>
    <property type="project" value="InterPro"/>
</dbReference>
<dbReference type="SUPFAM" id="SSF51735">
    <property type="entry name" value="NAD(P)-binding Rossmann-fold domains"/>
    <property type="match status" value="1"/>
</dbReference>
<comment type="caution">
    <text evidence="3">The sequence shown here is derived from an EMBL/GenBank/DDBJ whole genome shotgun (WGS) entry which is preliminary data.</text>
</comment>
<feature type="domain" description="Gfo/Idh/MocA-like oxidoreductase N-terminal" evidence="1">
    <location>
        <begin position="6"/>
        <end position="113"/>
    </location>
</feature>
<evidence type="ECO:0000313" key="3">
    <source>
        <dbReference type="EMBL" id="GLK09139.1"/>
    </source>
</evidence>
<organism evidence="3 4">
    <name type="scientific">Streptosporangium carneum</name>
    <dbReference type="NCBI Taxonomy" id="47481"/>
    <lineage>
        <taxon>Bacteria</taxon>
        <taxon>Bacillati</taxon>
        <taxon>Actinomycetota</taxon>
        <taxon>Actinomycetes</taxon>
        <taxon>Streptosporangiales</taxon>
        <taxon>Streptosporangiaceae</taxon>
        <taxon>Streptosporangium</taxon>
    </lineage>
</organism>
<dbReference type="InterPro" id="IPR055170">
    <property type="entry name" value="GFO_IDH_MocA-like_dom"/>
</dbReference>
<evidence type="ECO:0000259" key="1">
    <source>
        <dbReference type="Pfam" id="PF01408"/>
    </source>
</evidence>
<dbReference type="Proteomes" id="UP001143474">
    <property type="component" value="Unassembled WGS sequence"/>
</dbReference>
<dbReference type="EMBL" id="BSEV01000004">
    <property type="protein sequence ID" value="GLK09139.1"/>
    <property type="molecule type" value="Genomic_DNA"/>
</dbReference>
<evidence type="ECO:0000259" key="2">
    <source>
        <dbReference type="Pfam" id="PF22725"/>
    </source>
</evidence>
<dbReference type="Pfam" id="PF22725">
    <property type="entry name" value="GFO_IDH_MocA_C3"/>
    <property type="match status" value="1"/>
</dbReference>
<accession>A0A9W6I163</accession>
<dbReference type="Gene3D" id="3.40.50.720">
    <property type="entry name" value="NAD(P)-binding Rossmann-like Domain"/>
    <property type="match status" value="1"/>
</dbReference>
<reference evidence="3" key="1">
    <citation type="journal article" date="2014" name="Int. J. Syst. Evol. Microbiol.">
        <title>Complete genome sequence of Corynebacterium casei LMG S-19264T (=DSM 44701T), isolated from a smear-ripened cheese.</title>
        <authorList>
            <consortium name="US DOE Joint Genome Institute (JGI-PGF)"/>
            <person name="Walter F."/>
            <person name="Albersmeier A."/>
            <person name="Kalinowski J."/>
            <person name="Ruckert C."/>
        </authorList>
    </citation>
    <scope>NUCLEOTIDE SEQUENCE</scope>
    <source>
        <strain evidence="3">VKM Ac-2007</strain>
    </source>
</reference>
<keyword evidence="4" id="KW-1185">Reference proteome</keyword>
<dbReference type="SUPFAM" id="SSF55347">
    <property type="entry name" value="Glyceraldehyde-3-phosphate dehydrogenase-like, C-terminal domain"/>
    <property type="match status" value="1"/>
</dbReference>
<dbReference type="PANTHER" id="PTHR43377">
    <property type="entry name" value="BILIVERDIN REDUCTASE A"/>
    <property type="match status" value="1"/>
</dbReference>
<evidence type="ECO:0000313" key="4">
    <source>
        <dbReference type="Proteomes" id="UP001143474"/>
    </source>
</evidence>
<gene>
    <name evidence="3" type="ORF">GCM10017600_25450</name>
</gene>
<dbReference type="PANTHER" id="PTHR43377:SF1">
    <property type="entry name" value="BILIVERDIN REDUCTASE A"/>
    <property type="match status" value="1"/>
</dbReference>
<feature type="domain" description="GFO/IDH/MocA-like oxidoreductase" evidence="2">
    <location>
        <begin position="133"/>
        <end position="252"/>
    </location>
</feature>
<dbReference type="Gene3D" id="3.30.360.10">
    <property type="entry name" value="Dihydrodipicolinate Reductase, domain 2"/>
    <property type="match status" value="1"/>
</dbReference>
<dbReference type="AlphaFoldDB" id="A0A9W6I163"/>
<reference evidence="3" key="2">
    <citation type="submission" date="2023-01" db="EMBL/GenBank/DDBJ databases">
        <authorList>
            <person name="Sun Q."/>
            <person name="Evtushenko L."/>
        </authorList>
    </citation>
    <scope>NUCLEOTIDE SEQUENCE</scope>
    <source>
        <strain evidence="3">VKM Ac-2007</strain>
    </source>
</reference>
<sequence length="333" mass="35414">MNHPPRLAIAGTGYIADYHARAAASAGAALVAAVNHRRESLDALSQRYGIARRYLDLDRLLTDGDVDGLIVATPNSLHVEQTVKALRAGVSVLLEKPMALSVAESLAITAAESPRARVMLAHCLRFDEQVGWLRDLVHDGTLGRPVHTTAYAVHAGFGPEGWFTDPALAGGGALMDLGVHAIDVTRHVLGDPRPVSVSAHCGTHYRDLPVDDTAILTIVWENGVTSGVEAGWWHPHAPGPTGSVRVSGTEAYAQTFPGTLVRAGQRSAETFPGELTEAALQRRYDTQMRAFLDTLAGADPSPGAAHGVTSMRIIEAAYQSAARGQVVHLGRDR</sequence>
<dbReference type="InterPro" id="IPR000683">
    <property type="entry name" value="Gfo/Idh/MocA-like_OxRdtase_N"/>
</dbReference>
<dbReference type="Pfam" id="PF01408">
    <property type="entry name" value="GFO_IDH_MocA"/>
    <property type="match status" value="1"/>
</dbReference>
<dbReference type="RefSeq" id="WP_271217619.1">
    <property type="nucleotide sequence ID" value="NZ_BAAAVD010000004.1"/>
</dbReference>
<dbReference type="InterPro" id="IPR051450">
    <property type="entry name" value="Gfo/Idh/MocA_Oxidoreductases"/>
</dbReference>